<evidence type="ECO:0000313" key="3">
    <source>
        <dbReference type="EMBL" id="KAJ6827468.1"/>
    </source>
</evidence>
<dbReference type="GO" id="GO:0005634">
    <property type="term" value="C:nucleus"/>
    <property type="evidence" value="ECO:0007669"/>
    <property type="project" value="TreeGrafter"/>
</dbReference>
<name>A0AAX6GGN2_IRIPA</name>
<organism evidence="3 4">
    <name type="scientific">Iris pallida</name>
    <name type="common">Sweet iris</name>
    <dbReference type="NCBI Taxonomy" id="29817"/>
    <lineage>
        <taxon>Eukaryota</taxon>
        <taxon>Viridiplantae</taxon>
        <taxon>Streptophyta</taxon>
        <taxon>Embryophyta</taxon>
        <taxon>Tracheophyta</taxon>
        <taxon>Spermatophyta</taxon>
        <taxon>Magnoliopsida</taxon>
        <taxon>Liliopsida</taxon>
        <taxon>Asparagales</taxon>
        <taxon>Iridaceae</taxon>
        <taxon>Iridoideae</taxon>
        <taxon>Irideae</taxon>
        <taxon>Iris</taxon>
    </lineage>
</organism>
<sequence length="441" mass="49284">MAELGVSELVQPHPDIYALFLHYNSLYFNDALGACIVSWSTPRMTSCAGTCHYMQGGGCEIRLSEPLLKYRTTSDLKNTLLHEMIHAFLWITSNNKDHSDHGPTFRAIMNTINSSSVTDYQRPSDGYNITVYHEFHEEVDSYRVHHWICELCGDLIKRAMNREPSANDCIEHRGIDNSCGNYLCHWHGHKLLCSGKYKKIAEPPGYKGKRRVAKGAHENDVNRFSGPSHGTKQSSGRLQGVESLKGSPDDQKCKKITKFFQSAGAADPGTKSSYGNIFGPHGSNETKHLKSMEVETVGQSSGGAEIRKKRTPGCRKQGSDTCTEKKKPKIRKREVTVAIPCLGYYADEESEEDTEPLVNKRSERRKKEPQWGRLKGRCIKTEANTGAYPSQHSSSSDSLLCIDDAKKSKPETTPGDSREAYRGPYLSNSPINDNVVYILDD</sequence>
<dbReference type="SMART" id="SM00731">
    <property type="entry name" value="SprT"/>
    <property type="match status" value="1"/>
</dbReference>
<dbReference type="GO" id="GO:0004222">
    <property type="term" value="F:metalloendopeptidase activity"/>
    <property type="evidence" value="ECO:0007669"/>
    <property type="project" value="InterPro"/>
</dbReference>
<feature type="region of interest" description="Disordered" evidence="1">
    <location>
        <begin position="297"/>
        <end position="325"/>
    </location>
</feature>
<reference evidence="3" key="2">
    <citation type="submission" date="2023-04" db="EMBL/GenBank/DDBJ databases">
        <authorList>
            <person name="Bruccoleri R.E."/>
            <person name="Oakeley E.J."/>
            <person name="Faust A.-M."/>
            <person name="Dessus-Babus S."/>
            <person name="Altorfer M."/>
            <person name="Burckhardt D."/>
            <person name="Oertli M."/>
            <person name="Naumann U."/>
            <person name="Petersen F."/>
            <person name="Wong J."/>
        </authorList>
    </citation>
    <scope>NUCLEOTIDE SEQUENCE</scope>
    <source>
        <strain evidence="3">GSM-AAB239-AS_SAM_17_03QT</strain>
        <tissue evidence="3">Leaf</tissue>
    </source>
</reference>
<dbReference type="InterPro" id="IPR044245">
    <property type="entry name" value="Spartan"/>
</dbReference>
<accession>A0AAX6GGN2</accession>
<dbReference type="AlphaFoldDB" id="A0AAX6GGN2"/>
<dbReference type="GO" id="GO:0003697">
    <property type="term" value="F:single-stranded DNA binding"/>
    <property type="evidence" value="ECO:0007669"/>
    <property type="project" value="InterPro"/>
</dbReference>
<dbReference type="PANTHER" id="PTHR21220">
    <property type="entry name" value="DNA-DEPENDENT METALLOPROTEASE SPRTN"/>
    <property type="match status" value="1"/>
</dbReference>
<dbReference type="GO" id="GO:0031593">
    <property type="term" value="F:polyubiquitin modification-dependent protein binding"/>
    <property type="evidence" value="ECO:0007669"/>
    <property type="project" value="TreeGrafter"/>
</dbReference>
<dbReference type="GO" id="GO:0006974">
    <property type="term" value="P:DNA damage response"/>
    <property type="evidence" value="ECO:0007669"/>
    <property type="project" value="InterPro"/>
</dbReference>
<feature type="compositionally biased region" description="Basic and acidic residues" evidence="1">
    <location>
        <begin position="403"/>
        <end position="421"/>
    </location>
</feature>
<feature type="domain" description="SprT-like" evidence="2">
    <location>
        <begin position="14"/>
        <end position="200"/>
    </location>
</feature>
<dbReference type="Pfam" id="PF10263">
    <property type="entry name" value="SprT-like"/>
    <property type="match status" value="1"/>
</dbReference>
<feature type="region of interest" description="Disordered" evidence="1">
    <location>
        <begin position="204"/>
        <end position="249"/>
    </location>
</feature>
<keyword evidence="4" id="KW-1185">Reference proteome</keyword>
<evidence type="ECO:0000256" key="1">
    <source>
        <dbReference type="SAM" id="MobiDB-lite"/>
    </source>
</evidence>
<feature type="compositionally biased region" description="Polar residues" evidence="1">
    <location>
        <begin position="228"/>
        <end position="237"/>
    </location>
</feature>
<evidence type="ECO:0000313" key="4">
    <source>
        <dbReference type="Proteomes" id="UP001140949"/>
    </source>
</evidence>
<reference evidence="3" key="1">
    <citation type="journal article" date="2023" name="GigaByte">
        <title>Genome assembly of the bearded iris, Iris pallida Lam.</title>
        <authorList>
            <person name="Bruccoleri R.E."/>
            <person name="Oakeley E.J."/>
            <person name="Faust A.M.E."/>
            <person name="Altorfer M."/>
            <person name="Dessus-Babus S."/>
            <person name="Burckhardt D."/>
            <person name="Oertli M."/>
            <person name="Naumann U."/>
            <person name="Petersen F."/>
            <person name="Wong J."/>
        </authorList>
    </citation>
    <scope>NUCLEOTIDE SEQUENCE</scope>
    <source>
        <strain evidence="3">GSM-AAB239-AS_SAM_17_03QT</strain>
    </source>
</reference>
<dbReference type="Proteomes" id="UP001140949">
    <property type="component" value="Unassembled WGS sequence"/>
</dbReference>
<proteinExistence type="predicted"/>
<dbReference type="InterPro" id="IPR006640">
    <property type="entry name" value="SprT-like_domain"/>
</dbReference>
<comment type="caution">
    <text evidence="3">The sequence shown here is derived from an EMBL/GenBank/DDBJ whole genome shotgun (WGS) entry which is preliminary data.</text>
</comment>
<gene>
    <name evidence="3" type="ORF">M6B38_127000</name>
</gene>
<dbReference type="EMBL" id="JANAVB010020200">
    <property type="protein sequence ID" value="KAJ6827468.1"/>
    <property type="molecule type" value="Genomic_DNA"/>
</dbReference>
<dbReference type="PANTHER" id="PTHR21220:SF0">
    <property type="entry name" value="DNA-DEPENDENT METALLOPROTEASE SPRTN"/>
    <property type="match status" value="1"/>
</dbReference>
<protein>
    <submittedName>
        <fullName evidence="3">SprT-like domain-containing protein Spartan isoform X4</fullName>
    </submittedName>
</protein>
<evidence type="ECO:0000259" key="2">
    <source>
        <dbReference type="SMART" id="SM00731"/>
    </source>
</evidence>
<feature type="compositionally biased region" description="Basic and acidic residues" evidence="1">
    <location>
        <begin position="358"/>
        <end position="370"/>
    </location>
</feature>
<feature type="region of interest" description="Disordered" evidence="1">
    <location>
        <begin position="350"/>
        <end position="432"/>
    </location>
</feature>